<evidence type="ECO:0000256" key="6">
    <source>
        <dbReference type="HAMAP-Rule" id="MF_00735"/>
    </source>
</evidence>
<protein>
    <recommendedName>
        <fullName evidence="6">Ribosomal protein L11 methyltransferase</fullName>
        <shortName evidence="6">L11 Mtase</shortName>
        <ecNumber evidence="6">2.1.1.-</ecNumber>
    </recommendedName>
</protein>
<keyword evidence="7" id="KW-0689">Ribosomal protein</keyword>
<evidence type="ECO:0000256" key="3">
    <source>
        <dbReference type="ARBA" id="ARBA00022603"/>
    </source>
</evidence>
<keyword evidence="7" id="KW-0687">Ribonucleoprotein</keyword>
<feature type="binding site" evidence="6">
    <location>
        <position position="196"/>
    </location>
    <ligand>
        <name>S-adenosyl-L-methionine</name>
        <dbReference type="ChEBI" id="CHEBI:59789"/>
    </ligand>
</feature>
<proteinExistence type="inferred from homology"/>
<reference evidence="7 8" key="1">
    <citation type="submission" date="2018-10" db="EMBL/GenBank/DDBJ databases">
        <title>Genomic Encyclopedia of Type Strains, Phase IV (KMG-IV): sequencing the most valuable type-strain genomes for metagenomic binning, comparative biology and taxonomic classification.</title>
        <authorList>
            <person name="Goeker M."/>
        </authorList>
    </citation>
    <scope>NUCLEOTIDE SEQUENCE [LARGE SCALE GENOMIC DNA]</scope>
    <source>
        <strain evidence="7 8">DSM 23229</strain>
    </source>
</reference>
<dbReference type="PANTHER" id="PTHR43648">
    <property type="entry name" value="ELECTRON TRANSFER FLAVOPROTEIN BETA SUBUNIT LYSINE METHYLTRANSFERASE"/>
    <property type="match status" value="1"/>
</dbReference>
<dbReference type="GO" id="GO:0016279">
    <property type="term" value="F:protein-lysine N-methyltransferase activity"/>
    <property type="evidence" value="ECO:0007669"/>
    <property type="project" value="TreeGrafter"/>
</dbReference>
<evidence type="ECO:0000313" key="7">
    <source>
        <dbReference type="EMBL" id="RKR06422.1"/>
    </source>
</evidence>
<evidence type="ECO:0000256" key="5">
    <source>
        <dbReference type="ARBA" id="ARBA00022691"/>
    </source>
</evidence>
<keyword evidence="3 6" id="KW-0489">Methyltransferase</keyword>
<dbReference type="RefSeq" id="WP_121172328.1">
    <property type="nucleotide sequence ID" value="NZ_RBIN01000003.1"/>
</dbReference>
<feature type="binding site" evidence="6">
    <location>
        <position position="238"/>
    </location>
    <ligand>
        <name>S-adenosyl-L-methionine</name>
        <dbReference type="ChEBI" id="CHEBI:59789"/>
    </ligand>
</feature>
<dbReference type="PANTHER" id="PTHR43648:SF1">
    <property type="entry name" value="ELECTRON TRANSFER FLAVOPROTEIN BETA SUBUNIT LYSINE METHYLTRANSFERASE"/>
    <property type="match status" value="1"/>
</dbReference>
<dbReference type="EMBL" id="RBIN01000003">
    <property type="protein sequence ID" value="RKR06422.1"/>
    <property type="molecule type" value="Genomic_DNA"/>
</dbReference>
<accession>A0A420WYW1</accession>
<dbReference type="InterPro" id="IPR029063">
    <property type="entry name" value="SAM-dependent_MTases_sf"/>
</dbReference>
<dbReference type="GO" id="GO:0005829">
    <property type="term" value="C:cytosol"/>
    <property type="evidence" value="ECO:0007669"/>
    <property type="project" value="TreeGrafter"/>
</dbReference>
<organism evidence="7 8">
    <name type="scientific">Kushneria sinocarnis</name>
    <dbReference type="NCBI Taxonomy" id="595502"/>
    <lineage>
        <taxon>Bacteria</taxon>
        <taxon>Pseudomonadati</taxon>
        <taxon>Pseudomonadota</taxon>
        <taxon>Gammaproteobacteria</taxon>
        <taxon>Oceanospirillales</taxon>
        <taxon>Halomonadaceae</taxon>
        <taxon>Kushneria</taxon>
    </lineage>
</organism>
<comment type="caution">
    <text evidence="7">The sequence shown here is derived from an EMBL/GenBank/DDBJ whole genome shotgun (WGS) entry which is preliminary data.</text>
</comment>
<dbReference type="SUPFAM" id="SSF53335">
    <property type="entry name" value="S-adenosyl-L-methionine-dependent methyltransferases"/>
    <property type="match status" value="1"/>
</dbReference>
<feature type="binding site" evidence="6">
    <location>
        <position position="174"/>
    </location>
    <ligand>
        <name>S-adenosyl-L-methionine</name>
        <dbReference type="ChEBI" id="CHEBI:59789"/>
    </ligand>
</feature>
<dbReference type="Gene3D" id="3.40.50.150">
    <property type="entry name" value="Vaccinia Virus protein VP39"/>
    <property type="match status" value="1"/>
</dbReference>
<dbReference type="Proteomes" id="UP000281975">
    <property type="component" value="Unassembled WGS sequence"/>
</dbReference>
<dbReference type="EC" id="2.1.1.-" evidence="6"/>
<dbReference type="GO" id="GO:0032259">
    <property type="term" value="P:methylation"/>
    <property type="evidence" value="ECO:0007669"/>
    <property type="project" value="UniProtKB-KW"/>
</dbReference>
<dbReference type="InterPro" id="IPR004498">
    <property type="entry name" value="Ribosomal_PrmA_MeTrfase"/>
</dbReference>
<dbReference type="GO" id="GO:0005840">
    <property type="term" value="C:ribosome"/>
    <property type="evidence" value="ECO:0007669"/>
    <property type="project" value="UniProtKB-KW"/>
</dbReference>
<dbReference type="OrthoDB" id="9785995at2"/>
<keyword evidence="5 6" id="KW-0949">S-adenosyl-L-methionine</keyword>
<evidence type="ECO:0000256" key="1">
    <source>
        <dbReference type="ARBA" id="ARBA00009741"/>
    </source>
</evidence>
<keyword evidence="4 6" id="KW-0808">Transferase</keyword>
<dbReference type="AlphaFoldDB" id="A0A420WYW1"/>
<dbReference type="InterPro" id="IPR050078">
    <property type="entry name" value="Ribosomal_L11_MeTrfase_PrmA"/>
</dbReference>
<evidence type="ECO:0000256" key="2">
    <source>
        <dbReference type="ARBA" id="ARBA00022490"/>
    </source>
</evidence>
<dbReference type="Pfam" id="PF06325">
    <property type="entry name" value="PrmA"/>
    <property type="match status" value="1"/>
</dbReference>
<feature type="binding site" evidence="6">
    <location>
        <position position="149"/>
    </location>
    <ligand>
        <name>S-adenosyl-L-methionine</name>
        <dbReference type="ChEBI" id="CHEBI:59789"/>
    </ligand>
</feature>
<gene>
    <name evidence="6" type="primary">prmA</name>
    <name evidence="7" type="ORF">C7446_1365</name>
</gene>
<evidence type="ECO:0000313" key="8">
    <source>
        <dbReference type="Proteomes" id="UP000281975"/>
    </source>
</evidence>
<dbReference type="CDD" id="cd02440">
    <property type="entry name" value="AdoMet_MTases"/>
    <property type="match status" value="1"/>
</dbReference>
<keyword evidence="8" id="KW-1185">Reference proteome</keyword>
<comment type="catalytic activity">
    <reaction evidence="6">
        <text>L-lysyl-[protein] + 3 S-adenosyl-L-methionine = N(6),N(6),N(6)-trimethyl-L-lysyl-[protein] + 3 S-adenosyl-L-homocysteine + 3 H(+)</text>
        <dbReference type="Rhea" id="RHEA:54192"/>
        <dbReference type="Rhea" id="RHEA-COMP:9752"/>
        <dbReference type="Rhea" id="RHEA-COMP:13826"/>
        <dbReference type="ChEBI" id="CHEBI:15378"/>
        <dbReference type="ChEBI" id="CHEBI:29969"/>
        <dbReference type="ChEBI" id="CHEBI:57856"/>
        <dbReference type="ChEBI" id="CHEBI:59789"/>
        <dbReference type="ChEBI" id="CHEBI:61961"/>
    </reaction>
</comment>
<name>A0A420WYW1_9GAMM</name>
<evidence type="ECO:0000256" key="4">
    <source>
        <dbReference type="ARBA" id="ARBA00022679"/>
    </source>
</evidence>
<dbReference type="HAMAP" id="MF_00735">
    <property type="entry name" value="Methyltr_PrmA"/>
    <property type="match status" value="1"/>
</dbReference>
<comment type="similarity">
    <text evidence="1 6">Belongs to the methyltransferase superfamily. PrmA family.</text>
</comment>
<sequence length="303" mass="33246">MAWLQLKAHVSPDNAELLEELLTAEGASAITLEDAVDDPVFEPERGTTPLWQQTVLTGLYDDLEDVQAMIERVARGWAEQAAEEPCPEIEYDVLEDRDWSREWMEGFEPLQMGRRLWIVPSWQEAPDPEGVNLLLDPGLAFGTGTHPTTALCLRWLDELADQGALTGAEIMDIGCGSGILAIAALRLGARHAIGTDIDPQALQASRDNARRNEIEDDDFDLYLPEQAPDSAHGVVIANILAMPLIELADTIAGSVAPGGRIALSGILVHQAESVLEAYRERGLIMHEPTEQEGWIRLDGYRPA</sequence>
<comment type="function">
    <text evidence="6">Methylates ribosomal protein L11.</text>
</comment>
<dbReference type="NCBIfam" id="TIGR00406">
    <property type="entry name" value="prmA"/>
    <property type="match status" value="1"/>
</dbReference>
<comment type="subcellular location">
    <subcellularLocation>
        <location evidence="6">Cytoplasm</location>
    </subcellularLocation>
</comment>
<dbReference type="PIRSF" id="PIRSF000401">
    <property type="entry name" value="RPL11_MTase"/>
    <property type="match status" value="1"/>
</dbReference>
<keyword evidence="2 6" id="KW-0963">Cytoplasm</keyword>